<keyword evidence="9 11" id="KW-1133">Transmembrane helix</keyword>
<organism evidence="13 14">
    <name type="scientific">Drosophila virilis</name>
    <name type="common">Fruit fly</name>
    <dbReference type="NCBI Taxonomy" id="7244"/>
    <lineage>
        <taxon>Eukaryota</taxon>
        <taxon>Metazoa</taxon>
        <taxon>Ecdysozoa</taxon>
        <taxon>Arthropoda</taxon>
        <taxon>Hexapoda</taxon>
        <taxon>Insecta</taxon>
        <taxon>Pterygota</taxon>
        <taxon>Neoptera</taxon>
        <taxon>Endopterygota</taxon>
        <taxon>Diptera</taxon>
        <taxon>Brachycera</taxon>
        <taxon>Muscomorpha</taxon>
        <taxon>Ephydroidea</taxon>
        <taxon>Drosophilidae</taxon>
        <taxon>Drosophila</taxon>
    </lineage>
</organism>
<evidence type="ECO:0000256" key="5">
    <source>
        <dbReference type="ARBA" id="ARBA00022432"/>
    </source>
</evidence>
<evidence type="ECO:0000256" key="3">
    <source>
        <dbReference type="ARBA" id="ARBA00009266"/>
    </source>
</evidence>
<dbReference type="PANTHER" id="PTHR12591:SF0">
    <property type="entry name" value="FI19814P1"/>
    <property type="match status" value="1"/>
</dbReference>
<keyword evidence="6 11" id="KW-0812">Transmembrane</keyword>
<feature type="transmembrane region" description="Helical" evidence="11">
    <location>
        <begin position="209"/>
        <end position="229"/>
    </location>
</feature>
<dbReference type="FunCoup" id="B4LUX4">
    <property type="interactions" value="231"/>
</dbReference>
<dbReference type="AlphaFoldDB" id="B4LUX4"/>
<evidence type="ECO:0000259" key="12">
    <source>
        <dbReference type="Pfam" id="PF01569"/>
    </source>
</evidence>
<keyword evidence="8" id="KW-0256">Endoplasmic reticulum</keyword>
<dbReference type="HOGENOM" id="CLU_068750_0_0_1"/>
<dbReference type="GO" id="GO:0006094">
    <property type="term" value="P:gluconeogenesis"/>
    <property type="evidence" value="ECO:0007669"/>
    <property type="project" value="UniProtKB-KW"/>
</dbReference>
<reference evidence="13 14" key="1">
    <citation type="journal article" date="2007" name="Nature">
        <title>Evolution of genes and genomes on the Drosophila phylogeny.</title>
        <authorList>
            <consortium name="Drosophila 12 Genomes Consortium"/>
            <person name="Clark A.G."/>
            <person name="Eisen M.B."/>
            <person name="Smith D.R."/>
            <person name="Bergman C.M."/>
            <person name="Oliver B."/>
            <person name="Markow T.A."/>
            <person name="Kaufman T.C."/>
            <person name="Kellis M."/>
            <person name="Gelbart W."/>
            <person name="Iyer V.N."/>
            <person name="Pollard D.A."/>
            <person name="Sackton T.B."/>
            <person name="Larracuente A.M."/>
            <person name="Singh N.D."/>
            <person name="Abad J.P."/>
            <person name="Abt D.N."/>
            <person name="Adryan B."/>
            <person name="Aguade M."/>
            <person name="Akashi H."/>
            <person name="Anderson W.W."/>
            <person name="Aquadro C.F."/>
            <person name="Ardell D.H."/>
            <person name="Arguello R."/>
            <person name="Artieri C.G."/>
            <person name="Barbash D.A."/>
            <person name="Barker D."/>
            <person name="Barsanti P."/>
            <person name="Batterham P."/>
            <person name="Batzoglou S."/>
            <person name="Begun D."/>
            <person name="Bhutkar A."/>
            <person name="Blanco E."/>
            <person name="Bosak S.A."/>
            <person name="Bradley R.K."/>
            <person name="Brand A.D."/>
            <person name="Brent M.R."/>
            <person name="Brooks A.N."/>
            <person name="Brown R.H."/>
            <person name="Butlin R.K."/>
            <person name="Caggese C."/>
            <person name="Calvi B.R."/>
            <person name="Bernardo de Carvalho A."/>
            <person name="Caspi A."/>
            <person name="Castrezana S."/>
            <person name="Celniker S.E."/>
            <person name="Chang J.L."/>
            <person name="Chapple C."/>
            <person name="Chatterji S."/>
            <person name="Chinwalla A."/>
            <person name="Civetta A."/>
            <person name="Clifton S.W."/>
            <person name="Comeron J.M."/>
            <person name="Costello J.C."/>
            <person name="Coyne J.A."/>
            <person name="Daub J."/>
            <person name="David R.G."/>
            <person name="Delcher A.L."/>
            <person name="Delehaunty K."/>
            <person name="Do C.B."/>
            <person name="Ebling H."/>
            <person name="Edwards K."/>
            <person name="Eickbush T."/>
            <person name="Evans J.D."/>
            <person name="Filipski A."/>
            <person name="Findeiss S."/>
            <person name="Freyhult E."/>
            <person name="Fulton L."/>
            <person name="Fulton R."/>
            <person name="Garcia A.C."/>
            <person name="Gardiner A."/>
            <person name="Garfield D.A."/>
            <person name="Garvin B.E."/>
            <person name="Gibson G."/>
            <person name="Gilbert D."/>
            <person name="Gnerre S."/>
            <person name="Godfrey J."/>
            <person name="Good R."/>
            <person name="Gotea V."/>
            <person name="Gravely B."/>
            <person name="Greenberg A.J."/>
            <person name="Griffiths-Jones S."/>
            <person name="Gross S."/>
            <person name="Guigo R."/>
            <person name="Gustafson E.A."/>
            <person name="Haerty W."/>
            <person name="Hahn M.W."/>
            <person name="Halligan D.L."/>
            <person name="Halpern A.L."/>
            <person name="Halter G.M."/>
            <person name="Han M.V."/>
            <person name="Heger A."/>
            <person name="Hillier L."/>
            <person name="Hinrichs A.S."/>
            <person name="Holmes I."/>
            <person name="Hoskins R.A."/>
            <person name="Hubisz M.J."/>
            <person name="Hultmark D."/>
            <person name="Huntley M.A."/>
            <person name="Jaffe D.B."/>
            <person name="Jagadeeshan S."/>
            <person name="Jeck W.R."/>
            <person name="Johnson J."/>
            <person name="Jones C.D."/>
            <person name="Jordan W.C."/>
            <person name="Karpen G.H."/>
            <person name="Kataoka E."/>
            <person name="Keightley P.D."/>
            <person name="Kheradpour P."/>
            <person name="Kirkness E.F."/>
            <person name="Koerich L.B."/>
            <person name="Kristiansen K."/>
            <person name="Kudrna D."/>
            <person name="Kulathinal R.J."/>
            <person name="Kumar S."/>
            <person name="Kwok R."/>
            <person name="Lander E."/>
            <person name="Langley C.H."/>
            <person name="Lapoint R."/>
            <person name="Lazzaro B.P."/>
            <person name="Lee S.J."/>
            <person name="Levesque L."/>
            <person name="Li R."/>
            <person name="Lin C.F."/>
            <person name="Lin M.F."/>
            <person name="Lindblad-Toh K."/>
            <person name="Llopart A."/>
            <person name="Long M."/>
            <person name="Low L."/>
            <person name="Lozovsky E."/>
            <person name="Lu J."/>
            <person name="Luo M."/>
            <person name="Machado C.A."/>
            <person name="Makalowski W."/>
            <person name="Marzo M."/>
            <person name="Matsuda M."/>
            <person name="Matzkin L."/>
            <person name="McAllister B."/>
            <person name="McBride C.S."/>
            <person name="McKernan B."/>
            <person name="McKernan K."/>
            <person name="Mendez-Lago M."/>
            <person name="Minx P."/>
            <person name="Mollenhauer M.U."/>
            <person name="Montooth K."/>
            <person name="Mount S.M."/>
            <person name="Mu X."/>
            <person name="Myers E."/>
            <person name="Negre B."/>
            <person name="Newfeld S."/>
            <person name="Nielsen R."/>
            <person name="Noor M.A."/>
            <person name="O'Grady P."/>
            <person name="Pachter L."/>
            <person name="Papaceit M."/>
            <person name="Parisi M.J."/>
            <person name="Parisi M."/>
            <person name="Parts L."/>
            <person name="Pedersen J.S."/>
            <person name="Pesole G."/>
            <person name="Phillippy A.M."/>
            <person name="Ponting C.P."/>
            <person name="Pop M."/>
            <person name="Porcelli D."/>
            <person name="Powell J.R."/>
            <person name="Prohaska S."/>
            <person name="Pruitt K."/>
            <person name="Puig M."/>
            <person name="Quesneville H."/>
            <person name="Ram K.R."/>
            <person name="Rand D."/>
            <person name="Rasmussen M.D."/>
            <person name="Reed L.K."/>
            <person name="Reenan R."/>
            <person name="Reily A."/>
            <person name="Remington K.A."/>
            <person name="Rieger T.T."/>
            <person name="Ritchie M.G."/>
            <person name="Robin C."/>
            <person name="Rogers Y.H."/>
            <person name="Rohde C."/>
            <person name="Rozas J."/>
            <person name="Rubenfield M.J."/>
            <person name="Ruiz A."/>
            <person name="Russo S."/>
            <person name="Salzberg S.L."/>
            <person name="Sanchez-Gracia A."/>
            <person name="Saranga D.J."/>
            <person name="Sato H."/>
            <person name="Schaeffer S.W."/>
            <person name="Schatz M.C."/>
            <person name="Schlenke T."/>
            <person name="Schwartz R."/>
            <person name="Segarra C."/>
            <person name="Singh R.S."/>
            <person name="Sirot L."/>
            <person name="Sirota M."/>
            <person name="Sisneros N.B."/>
            <person name="Smith C.D."/>
            <person name="Smith T.F."/>
            <person name="Spieth J."/>
            <person name="Stage D.E."/>
            <person name="Stark A."/>
            <person name="Stephan W."/>
            <person name="Strausberg R.L."/>
            <person name="Strempel S."/>
            <person name="Sturgill D."/>
            <person name="Sutton G."/>
            <person name="Sutton G.G."/>
            <person name="Tao W."/>
            <person name="Teichmann S."/>
            <person name="Tobari Y.N."/>
            <person name="Tomimura Y."/>
            <person name="Tsolas J.M."/>
            <person name="Valente V.L."/>
            <person name="Venter E."/>
            <person name="Venter J.C."/>
            <person name="Vicario S."/>
            <person name="Vieira F.G."/>
            <person name="Vilella A.J."/>
            <person name="Villasante A."/>
            <person name="Walenz B."/>
            <person name="Wang J."/>
            <person name="Wasserman M."/>
            <person name="Watts T."/>
            <person name="Wilson D."/>
            <person name="Wilson R.K."/>
            <person name="Wing R.A."/>
            <person name="Wolfner M.F."/>
            <person name="Wong A."/>
            <person name="Wong G.K."/>
            <person name="Wu C.I."/>
            <person name="Wu G."/>
            <person name="Yamamoto D."/>
            <person name="Yang H.P."/>
            <person name="Yang S.P."/>
            <person name="Yorke J.A."/>
            <person name="Yoshida K."/>
            <person name="Zdobnov E."/>
            <person name="Zhang P."/>
            <person name="Zhang Y."/>
            <person name="Zimin A.V."/>
            <person name="Baldwin J."/>
            <person name="Abdouelleil A."/>
            <person name="Abdulkadir J."/>
            <person name="Abebe A."/>
            <person name="Abera B."/>
            <person name="Abreu J."/>
            <person name="Acer S.C."/>
            <person name="Aftuck L."/>
            <person name="Alexander A."/>
            <person name="An P."/>
            <person name="Anderson E."/>
            <person name="Anderson S."/>
            <person name="Arachi H."/>
            <person name="Azer M."/>
            <person name="Bachantsang P."/>
            <person name="Barry A."/>
            <person name="Bayul T."/>
            <person name="Berlin A."/>
            <person name="Bessette D."/>
            <person name="Bloom T."/>
            <person name="Blye J."/>
            <person name="Boguslavskiy L."/>
            <person name="Bonnet C."/>
            <person name="Boukhgalter B."/>
            <person name="Bourzgui I."/>
            <person name="Brown A."/>
            <person name="Cahill P."/>
            <person name="Channer S."/>
            <person name="Cheshatsang Y."/>
            <person name="Chuda L."/>
            <person name="Citroen M."/>
            <person name="Collymore A."/>
            <person name="Cooke P."/>
            <person name="Costello M."/>
            <person name="D'Aco K."/>
            <person name="Daza R."/>
            <person name="De Haan G."/>
            <person name="DeGray S."/>
            <person name="DeMaso C."/>
            <person name="Dhargay N."/>
            <person name="Dooley K."/>
            <person name="Dooley E."/>
            <person name="Doricent M."/>
            <person name="Dorje P."/>
            <person name="Dorjee K."/>
            <person name="Dupes A."/>
            <person name="Elong R."/>
            <person name="Falk J."/>
            <person name="Farina A."/>
            <person name="Faro S."/>
            <person name="Ferguson D."/>
            <person name="Fisher S."/>
            <person name="Foley C.D."/>
            <person name="Franke A."/>
            <person name="Friedrich D."/>
            <person name="Gadbois L."/>
            <person name="Gearin G."/>
            <person name="Gearin C.R."/>
            <person name="Giannoukos G."/>
            <person name="Goode T."/>
            <person name="Graham J."/>
            <person name="Grandbois E."/>
            <person name="Grewal S."/>
            <person name="Gyaltsen K."/>
            <person name="Hafez N."/>
            <person name="Hagos B."/>
            <person name="Hall J."/>
            <person name="Henson C."/>
            <person name="Hollinger A."/>
            <person name="Honan T."/>
            <person name="Huard M.D."/>
            <person name="Hughes L."/>
            <person name="Hurhula B."/>
            <person name="Husby M.E."/>
            <person name="Kamat A."/>
            <person name="Kanga B."/>
            <person name="Kashin S."/>
            <person name="Khazanovich D."/>
            <person name="Kisner P."/>
            <person name="Lance K."/>
            <person name="Lara M."/>
            <person name="Lee W."/>
            <person name="Lennon N."/>
            <person name="Letendre F."/>
            <person name="LeVine R."/>
            <person name="Lipovsky A."/>
            <person name="Liu X."/>
            <person name="Liu J."/>
            <person name="Liu S."/>
            <person name="Lokyitsang T."/>
            <person name="Lokyitsang Y."/>
            <person name="Lubonja R."/>
            <person name="Lui A."/>
            <person name="MacDonald P."/>
            <person name="Magnisalis V."/>
            <person name="Maru K."/>
            <person name="Matthews C."/>
            <person name="McCusker W."/>
            <person name="McDonough S."/>
            <person name="Mehta T."/>
            <person name="Meldrim J."/>
            <person name="Meneus L."/>
            <person name="Mihai O."/>
            <person name="Mihalev A."/>
            <person name="Mihova T."/>
            <person name="Mittelman R."/>
            <person name="Mlenga V."/>
            <person name="Montmayeur A."/>
            <person name="Mulrain L."/>
            <person name="Navidi A."/>
            <person name="Naylor J."/>
            <person name="Negash T."/>
            <person name="Nguyen T."/>
            <person name="Nguyen N."/>
            <person name="Nicol R."/>
            <person name="Norbu C."/>
            <person name="Norbu N."/>
            <person name="Novod N."/>
            <person name="O'Neill B."/>
            <person name="Osman S."/>
            <person name="Markiewicz E."/>
            <person name="Oyono O.L."/>
            <person name="Patti C."/>
            <person name="Phunkhang P."/>
            <person name="Pierre F."/>
            <person name="Priest M."/>
            <person name="Raghuraman S."/>
            <person name="Rege F."/>
            <person name="Reyes R."/>
            <person name="Rise C."/>
            <person name="Rogov P."/>
            <person name="Ross K."/>
            <person name="Ryan E."/>
            <person name="Settipalli S."/>
            <person name="Shea T."/>
            <person name="Sherpa N."/>
            <person name="Shi L."/>
            <person name="Shih D."/>
            <person name="Sparrow T."/>
            <person name="Spaulding J."/>
            <person name="Stalker J."/>
            <person name="Stange-Thomann N."/>
            <person name="Stavropoulos S."/>
            <person name="Stone C."/>
            <person name="Strader C."/>
            <person name="Tesfaye S."/>
            <person name="Thomson T."/>
            <person name="Thoulutsang Y."/>
            <person name="Thoulutsang D."/>
            <person name="Topham K."/>
            <person name="Topping I."/>
            <person name="Tsamla T."/>
            <person name="Vassiliev H."/>
            <person name="Vo A."/>
            <person name="Wangchuk T."/>
            <person name="Wangdi T."/>
            <person name="Weiand M."/>
            <person name="Wilkinson J."/>
            <person name="Wilson A."/>
            <person name="Yadav S."/>
            <person name="Young G."/>
            <person name="Yu Q."/>
            <person name="Zembek L."/>
            <person name="Zhong D."/>
            <person name="Zimmer A."/>
            <person name="Zwirko Z."/>
            <person name="Jaffe D.B."/>
            <person name="Alvarez P."/>
            <person name="Brockman W."/>
            <person name="Butler J."/>
            <person name="Chin C."/>
            <person name="Gnerre S."/>
            <person name="Grabherr M."/>
            <person name="Kleber M."/>
            <person name="Mauceli E."/>
            <person name="MacCallum I."/>
        </authorList>
    </citation>
    <scope>NUCLEOTIDE SEQUENCE [LARGE SCALE GENOMIC DNA]</scope>
    <source>
        <strain evidence="14">Tucson 15010-1051.87</strain>
    </source>
</reference>
<keyword evidence="5" id="KW-0312">Gluconeogenesis</keyword>
<keyword evidence="7" id="KW-0378">Hydrolase</keyword>
<proteinExistence type="inferred from homology"/>
<dbReference type="OMA" id="ELHINEW"/>
<keyword evidence="10 11" id="KW-0472">Membrane</keyword>
<dbReference type="STRING" id="7244.B4LUX4"/>
<dbReference type="SUPFAM" id="SSF48317">
    <property type="entry name" value="Acid phosphatase/Vanadium-dependent haloperoxidase"/>
    <property type="match status" value="1"/>
</dbReference>
<protein>
    <recommendedName>
        <fullName evidence="4">glucose-6-phosphatase</fullName>
        <ecNumber evidence="4">3.1.3.9</ecNumber>
    </recommendedName>
</protein>
<evidence type="ECO:0000256" key="1">
    <source>
        <dbReference type="ARBA" id="ARBA00004477"/>
    </source>
</evidence>
<evidence type="ECO:0000256" key="10">
    <source>
        <dbReference type="ARBA" id="ARBA00023136"/>
    </source>
</evidence>
<name>B4LUX4_DROVI</name>
<dbReference type="EC" id="3.1.3.9" evidence="4"/>
<dbReference type="InParanoid" id="B4LUX4"/>
<feature type="transmembrane region" description="Helical" evidence="11">
    <location>
        <begin position="179"/>
        <end position="197"/>
    </location>
</feature>
<keyword evidence="14" id="KW-1185">Reference proteome</keyword>
<evidence type="ECO:0000313" key="13">
    <source>
        <dbReference type="EMBL" id="EDW63223.1"/>
    </source>
</evidence>
<dbReference type="KEGG" id="dvi:6628731"/>
<sequence>MELDVLRLAVDYYHYLLNAELHINEWVQDRLSLAEPLFRFVSIYLEPGNLFNVLIPLLGICGQDLLTHLVYALSLVSAVSSFEKWIYPEWRPLWRLRELYANVHGIRPRVALQSHDLSCETSGGMPCAHTMTWTALLMVVSVHLPLKDRSANWGPLVHLLIGCCTLCMWLSRLYLATEYLHQCLLSTYIAVSLLASFQRHLDQLYAQRRGWAVLLVLLFGCMAISVYFIKLQLGIDPHWSVRQSFKWCPEPTYMRHESSPIFLLARDLGNLMGVALSLPLVQLRTFESKYSHRFLGIGILELLNYILRLCTPKQHGRFLFLAYEFTRNALHSLILLRALPKLLNKIS</sequence>
<evidence type="ECO:0000256" key="11">
    <source>
        <dbReference type="SAM" id="Phobius"/>
    </source>
</evidence>
<dbReference type="Pfam" id="PF01569">
    <property type="entry name" value="PAP2"/>
    <property type="match status" value="1"/>
</dbReference>
<evidence type="ECO:0000256" key="6">
    <source>
        <dbReference type="ARBA" id="ARBA00022692"/>
    </source>
</evidence>
<dbReference type="EMBL" id="CH940649">
    <property type="protein sequence ID" value="EDW63223.1"/>
    <property type="molecule type" value="Genomic_DNA"/>
</dbReference>
<accession>B4LUX4</accession>
<dbReference type="InterPro" id="IPR000326">
    <property type="entry name" value="PAP2/HPO"/>
</dbReference>
<dbReference type="PhylomeDB" id="B4LUX4"/>
<dbReference type="GO" id="GO:0005789">
    <property type="term" value="C:endoplasmic reticulum membrane"/>
    <property type="evidence" value="ECO:0007669"/>
    <property type="project" value="UniProtKB-SubCell"/>
</dbReference>
<evidence type="ECO:0000256" key="7">
    <source>
        <dbReference type="ARBA" id="ARBA00022801"/>
    </source>
</evidence>
<evidence type="ECO:0000256" key="2">
    <source>
        <dbReference type="ARBA" id="ARBA00004742"/>
    </source>
</evidence>
<feature type="domain" description="Phosphatidic acid phosphatase type 2/haloperoxidase" evidence="12">
    <location>
        <begin position="66"/>
        <end position="195"/>
    </location>
</feature>
<dbReference type="OrthoDB" id="6416209at2759"/>
<dbReference type="Proteomes" id="UP000008792">
    <property type="component" value="Unassembled WGS sequence"/>
</dbReference>
<dbReference type="GO" id="GO:0051156">
    <property type="term" value="P:glucose 6-phosphate metabolic process"/>
    <property type="evidence" value="ECO:0007669"/>
    <property type="project" value="TreeGrafter"/>
</dbReference>
<dbReference type="eggNOG" id="ENOG502QS9B">
    <property type="taxonomic scope" value="Eukaryota"/>
</dbReference>
<dbReference type="InterPro" id="IPR036938">
    <property type="entry name" value="PAP2/HPO_sf"/>
</dbReference>
<comment type="subcellular location">
    <subcellularLocation>
        <location evidence="1">Endoplasmic reticulum membrane</location>
        <topology evidence="1">Multi-pass membrane protein</topology>
    </subcellularLocation>
</comment>
<evidence type="ECO:0000256" key="8">
    <source>
        <dbReference type="ARBA" id="ARBA00022824"/>
    </source>
</evidence>
<comment type="pathway">
    <text evidence="2">Carbohydrate biosynthesis; gluconeogenesis.</text>
</comment>
<dbReference type="GO" id="GO:0004346">
    <property type="term" value="F:glucose-6-phosphatase activity"/>
    <property type="evidence" value="ECO:0007669"/>
    <property type="project" value="UniProtKB-EC"/>
</dbReference>
<dbReference type="PANTHER" id="PTHR12591">
    <property type="entry name" value="GLUCOSE-6-PHOSPHATASE"/>
    <property type="match status" value="1"/>
</dbReference>
<comment type="similarity">
    <text evidence="3">Belongs to the glucose-6-phosphatase family.</text>
</comment>
<evidence type="ECO:0000256" key="9">
    <source>
        <dbReference type="ARBA" id="ARBA00022989"/>
    </source>
</evidence>
<evidence type="ECO:0000313" key="14">
    <source>
        <dbReference type="Proteomes" id="UP000008792"/>
    </source>
</evidence>
<gene>
    <name evidence="13" type="primary">Dvir\GJ14148</name>
    <name evidence="13" type="ORF">Dvir_GJ14148</name>
</gene>
<evidence type="ECO:0000256" key="4">
    <source>
        <dbReference type="ARBA" id="ARBA00012634"/>
    </source>
</evidence>